<evidence type="ECO:0000256" key="1">
    <source>
        <dbReference type="ARBA" id="ARBA00004533"/>
    </source>
</evidence>
<dbReference type="PANTHER" id="PTHR30606">
    <property type="entry name" value="LIPID A BIOSYNTHESIS LAUROYL ACYLTRANSFERASE"/>
    <property type="match status" value="1"/>
</dbReference>
<protein>
    <recommendedName>
        <fullName evidence="9">Phosphatidylinositol mannoside acyltransferase</fullName>
    </recommendedName>
</protein>
<keyword evidence="3" id="KW-0997">Cell inner membrane</keyword>
<keyword evidence="6" id="KW-0012">Acyltransferase</keyword>
<dbReference type="Pfam" id="PF03279">
    <property type="entry name" value="Lip_A_acyltrans"/>
    <property type="match status" value="1"/>
</dbReference>
<name>A0A176QCE6_9MICO</name>
<dbReference type="AlphaFoldDB" id="A0A176QCE6"/>
<evidence type="ECO:0000313" key="7">
    <source>
        <dbReference type="EMBL" id="OAB87328.1"/>
    </source>
</evidence>
<keyword evidence="4" id="KW-0808">Transferase</keyword>
<comment type="caution">
    <text evidence="7">The sequence shown here is derived from an EMBL/GenBank/DDBJ whole genome shotgun (WGS) entry which is preliminary data.</text>
</comment>
<evidence type="ECO:0000256" key="6">
    <source>
        <dbReference type="ARBA" id="ARBA00023315"/>
    </source>
</evidence>
<evidence type="ECO:0000256" key="3">
    <source>
        <dbReference type="ARBA" id="ARBA00022519"/>
    </source>
</evidence>
<evidence type="ECO:0000256" key="4">
    <source>
        <dbReference type="ARBA" id="ARBA00022679"/>
    </source>
</evidence>
<proteinExistence type="predicted"/>
<reference evidence="7 8" key="1">
    <citation type="submission" date="2016-01" db="EMBL/GenBank/DDBJ databases">
        <title>Janibacter melonis strain CD11_4 genome sequencing and assembly.</title>
        <authorList>
            <person name="Nair G.R."/>
            <person name="Kaur G."/>
            <person name="Chander A.M."/>
            <person name="Mayilraj S."/>
        </authorList>
    </citation>
    <scope>NUCLEOTIDE SEQUENCE [LARGE SCALE GENOMIC DNA]</scope>
    <source>
        <strain evidence="7 8">CD11-4</strain>
    </source>
</reference>
<evidence type="ECO:0000256" key="2">
    <source>
        <dbReference type="ARBA" id="ARBA00022475"/>
    </source>
</evidence>
<dbReference type="Proteomes" id="UP000076976">
    <property type="component" value="Unassembled WGS sequence"/>
</dbReference>
<dbReference type="NCBIfam" id="NF005919">
    <property type="entry name" value="PRK07920.1"/>
    <property type="match status" value="1"/>
</dbReference>
<dbReference type="EMBL" id="LQZG01000003">
    <property type="protein sequence ID" value="OAB87328.1"/>
    <property type="molecule type" value="Genomic_DNA"/>
</dbReference>
<evidence type="ECO:0000313" key="8">
    <source>
        <dbReference type="Proteomes" id="UP000076976"/>
    </source>
</evidence>
<dbReference type="GO" id="GO:0005886">
    <property type="term" value="C:plasma membrane"/>
    <property type="evidence" value="ECO:0007669"/>
    <property type="project" value="UniProtKB-SubCell"/>
</dbReference>
<dbReference type="PANTHER" id="PTHR30606:SF10">
    <property type="entry name" value="PHOSPHATIDYLINOSITOL MANNOSIDE ACYLTRANSFERASE"/>
    <property type="match status" value="1"/>
</dbReference>
<evidence type="ECO:0008006" key="9">
    <source>
        <dbReference type="Google" id="ProtNLM"/>
    </source>
</evidence>
<dbReference type="GO" id="GO:0016746">
    <property type="term" value="F:acyltransferase activity"/>
    <property type="evidence" value="ECO:0007669"/>
    <property type="project" value="UniProtKB-KW"/>
</dbReference>
<dbReference type="GO" id="GO:0009247">
    <property type="term" value="P:glycolipid biosynthetic process"/>
    <property type="evidence" value="ECO:0007669"/>
    <property type="project" value="UniProtKB-ARBA"/>
</dbReference>
<dbReference type="InterPro" id="IPR004960">
    <property type="entry name" value="LipA_acyltrans"/>
</dbReference>
<dbReference type="STRING" id="262209.AWH69_11430"/>
<gene>
    <name evidence="7" type="ORF">AWH69_11430</name>
</gene>
<sequence length="313" mass="34303">MPRLQERASVLAFRAGWRALRLLPAPLAYALFDAVAAVVTRRDGSSVQRLRSNYARVRPDLGPAELQELTADGVRRAFRYYVEAFRLPALSGEQVDDLVHITGTEPMLAELEQGRPVLAFLGHTGNWDLAGAWCARHLGHVVTVAERLRPEEMFQAFLEFREGELGMTIHPAERGTFGALLAQLRTGDPVVMPLLSDRDLSASGVEIDLAGERARVAAGPAALAVETGVPLFPVTMRHVRRGRHRWGLDITVHPAVDVPAEGTRTQRVAAATQACADALGAAIREHPQDWHMMQRVFVADLSARRRAPDEAAA</sequence>
<organism evidence="7 8">
    <name type="scientific">Janibacter melonis</name>
    <dbReference type="NCBI Taxonomy" id="262209"/>
    <lineage>
        <taxon>Bacteria</taxon>
        <taxon>Bacillati</taxon>
        <taxon>Actinomycetota</taxon>
        <taxon>Actinomycetes</taxon>
        <taxon>Micrococcales</taxon>
        <taxon>Intrasporangiaceae</taxon>
        <taxon>Janibacter</taxon>
    </lineage>
</organism>
<accession>A0A176QCE6</accession>
<dbReference type="CDD" id="cd07984">
    <property type="entry name" value="LPLAT_LABLAT-like"/>
    <property type="match status" value="1"/>
</dbReference>
<keyword evidence="5" id="KW-0472">Membrane</keyword>
<evidence type="ECO:0000256" key="5">
    <source>
        <dbReference type="ARBA" id="ARBA00023136"/>
    </source>
</evidence>
<comment type="subcellular location">
    <subcellularLocation>
        <location evidence="1">Cell inner membrane</location>
    </subcellularLocation>
</comment>
<keyword evidence="8" id="KW-1185">Reference proteome</keyword>
<keyword evidence="2" id="KW-1003">Cell membrane</keyword>